<dbReference type="InterPro" id="IPR027417">
    <property type="entry name" value="P-loop_NTPase"/>
</dbReference>
<evidence type="ECO:0000259" key="10">
    <source>
        <dbReference type="PROSITE" id="PS50893"/>
    </source>
</evidence>
<keyword evidence="13" id="KW-1185">Reference proteome</keyword>
<keyword evidence="8 9" id="KW-0472">Membrane</keyword>
<feature type="transmembrane region" description="Helical" evidence="9">
    <location>
        <begin position="24"/>
        <end position="52"/>
    </location>
</feature>
<dbReference type="PANTHER" id="PTHR24221:SF654">
    <property type="entry name" value="ATP-BINDING CASSETTE SUB-FAMILY B MEMBER 6"/>
    <property type="match status" value="1"/>
</dbReference>
<evidence type="ECO:0000256" key="6">
    <source>
        <dbReference type="ARBA" id="ARBA00022840"/>
    </source>
</evidence>
<evidence type="ECO:0000256" key="8">
    <source>
        <dbReference type="ARBA" id="ARBA00023136"/>
    </source>
</evidence>
<dbReference type="RefSeq" id="WP_052473277.1">
    <property type="nucleotide sequence ID" value="NZ_JXSL01000030.1"/>
</dbReference>
<dbReference type="Pfam" id="PF00005">
    <property type="entry name" value="ABC_tran"/>
    <property type="match status" value="1"/>
</dbReference>
<keyword evidence="4 9" id="KW-0812">Transmembrane</keyword>
<keyword evidence="6 12" id="KW-0067">ATP-binding</keyword>
<dbReference type="Gene3D" id="3.40.50.300">
    <property type="entry name" value="P-loop containing nucleotide triphosphate hydrolases"/>
    <property type="match status" value="1"/>
</dbReference>
<dbReference type="SUPFAM" id="SSF90123">
    <property type="entry name" value="ABC transporter transmembrane region"/>
    <property type="match status" value="1"/>
</dbReference>
<dbReference type="SUPFAM" id="SSF52540">
    <property type="entry name" value="P-loop containing nucleoside triphosphate hydrolases"/>
    <property type="match status" value="1"/>
</dbReference>
<dbReference type="Gene3D" id="1.20.1560.10">
    <property type="entry name" value="ABC transporter type 1, transmembrane domain"/>
    <property type="match status" value="1"/>
</dbReference>
<dbReference type="FunFam" id="3.40.50.300:FF:000299">
    <property type="entry name" value="ABC transporter ATP-binding protein/permease"/>
    <property type="match status" value="1"/>
</dbReference>
<organism evidence="12 13">
    <name type="scientific">Paramagnetospirillum magnetotacticum MS-1</name>
    <dbReference type="NCBI Taxonomy" id="272627"/>
    <lineage>
        <taxon>Bacteria</taxon>
        <taxon>Pseudomonadati</taxon>
        <taxon>Pseudomonadota</taxon>
        <taxon>Alphaproteobacteria</taxon>
        <taxon>Rhodospirillales</taxon>
        <taxon>Magnetospirillaceae</taxon>
        <taxon>Paramagnetospirillum</taxon>
    </lineage>
</organism>
<dbReference type="InterPro" id="IPR011527">
    <property type="entry name" value="ABC1_TM_dom"/>
</dbReference>
<evidence type="ECO:0000313" key="12">
    <source>
        <dbReference type="EMBL" id="KIL97725.1"/>
    </source>
</evidence>
<feature type="transmembrane region" description="Helical" evidence="9">
    <location>
        <begin position="270"/>
        <end position="291"/>
    </location>
</feature>
<feature type="transmembrane region" description="Helical" evidence="9">
    <location>
        <begin position="155"/>
        <end position="177"/>
    </location>
</feature>
<dbReference type="InterPro" id="IPR017871">
    <property type="entry name" value="ABC_transporter-like_CS"/>
</dbReference>
<accession>A0A0C2YSM7</accession>
<evidence type="ECO:0000256" key="1">
    <source>
        <dbReference type="ARBA" id="ARBA00004651"/>
    </source>
</evidence>
<keyword evidence="7 9" id="KW-1133">Transmembrane helix</keyword>
<feature type="transmembrane region" description="Helical" evidence="9">
    <location>
        <begin position="77"/>
        <end position="100"/>
    </location>
</feature>
<keyword evidence="2" id="KW-0813">Transport</keyword>
<sequence>MNALPWTTIRACIAMLDPPLRLRWAGLVVLAAGAALLETIGTGVVFGLISVVNDIEILARLPVLGPQLSELARQNQAMTLVVLGLAVVVFFVAKNCYLYFQIYNQEKTGFDTTSIVSDTLLRGYLQVDYTFHFRRNSAQLIQTLEYAVDDSFRSALLSAVIMVSEILVAMGIVTVLLVSEPKISLVTALVLGLLMLGTLTATRRAFSAMGARIQVLQAQVIQAMQQALGAVKEAKVLGREDFFADRYGGLYRERSQYLCRASVLQQMPRLAMETLMVAGMVLVITLVVLGADRREAVLPTLALFGYAGFRLQPSLNRIVLYFNNIRKGAAATQSISGDWQRLRLAAAPLSHPAPLDFTRQLELDAVRYTYPGGDREILKGVTLTVRRGSSIGIAGTTGAGKSTLIDVVLGLLSPTGGRVLVDGVDIAADPRAWQRKIGYVPQVIYLTDDTLRRNIALGIPDGEIDDECIRRAISLAQLDDVVAVLPQGLDTRLGERGINLSGGQRQRIGVARALYNEPELLIFDEATSSLDSETEREVSRAIEALSGEKTVILIAHRLSTLHKCSEIILLKDGVVAGRGSYDDMISGNDDFRRMTELSQLPSATAGEG</sequence>
<dbReference type="PROSITE" id="PS00211">
    <property type="entry name" value="ABC_TRANSPORTER_1"/>
    <property type="match status" value="1"/>
</dbReference>
<evidence type="ECO:0000256" key="3">
    <source>
        <dbReference type="ARBA" id="ARBA00022475"/>
    </source>
</evidence>
<dbReference type="EMBL" id="JXSL01000030">
    <property type="protein sequence ID" value="KIL97725.1"/>
    <property type="molecule type" value="Genomic_DNA"/>
</dbReference>
<dbReference type="STRING" id="272627.CCC_00786"/>
<evidence type="ECO:0000256" key="4">
    <source>
        <dbReference type="ARBA" id="ARBA00022692"/>
    </source>
</evidence>
<dbReference type="InterPro" id="IPR003593">
    <property type="entry name" value="AAA+_ATPase"/>
</dbReference>
<dbReference type="PANTHER" id="PTHR24221">
    <property type="entry name" value="ATP-BINDING CASSETTE SUB-FAMILY B"/>
    <property type="match status" value="1"/>
</dbReference>
<protein>
    <submittedName>
        <fullName evidence="12">ABC transporter ATP-binding protein</fullName>
    </submittedName>
</protein>
<dbReference type="Pfam" id="PF00664">
    <property type="entry name" value="ABC_membrane"/>
    <property type="match status" value="1"/>
</dbReference>
<dbReference type="InterPro" id="IPR036640">
    <property type="entry name" value="ABC1_TM_sf"/>
</dbReference>
<evidence type="ECO:0000313" key="13">
    <source>
        <dbReference type="Proteomes" id="UP000031971"/>
    </source>
</evidence>
<keyword evidence="5" id="KW-0547">Nucleotide-binding</keyword>
<dbReference type="InterPro" id="IPR039421">
    <property type="entry name" value="Type_1_exporter"/>
</dbReference>
<comment type="caution">
    <text evidence="12">The sequence shown here is derived from an EMBL/GenBank/DDBJ whole genome shotgun (WGS) entry which is preliminary data.</text>
</comment>
<evidence type="ECO:0000256" key="2">
    <source>
        <dbReference type="ARBA" id="ARBA00022448"/>
    </source>
</evidence>
<dbReference type="GO" id="GO:0005886">
    <property type="term" value="C:plasma membrane"/>
    <property type="evidence" value="ECO:0007669"/>
    <property type="project" value="UniProtKB-SubCell"/>
</dbReference>
<feature type="transmembrane region" description="Helical" evidence="9">
    <location>
        <begin position="183"/>
        <end position="202"/>
    </location>
</feature>
<dbReference type="SMART" id="SM00382">
    <property type="entry name" value="AAA"/>
    <property type="match status" value="1"/>
</dbReference>
<dbReference type="GO" id="GO:0016887">
    <property type="term" value="F:ATP hydrolysis activity"/>
    <property type="evidence" value="ECO:0007669"/>
    <property type="project" value="InterPro"/>
</dbReference>
<feature type="domain" description="ABC transporter" evidence="10">
    <location>
        <begin position="361"/>
        <end position="597"/>
    </location>
</feature>
<proteinExistence type="predicted"/>
<dbReference type="GO" id="GO:0005524">
    <property type="term" value="F:ATP binding"/>
    <property type="evidence" value="ECO:0007669"/>
    <property type="project" value="UniProtKB-KW"/>
</dbReference>
<dbReference type="GO" id="GO:0034040">
    <property type="term" value="F:ATPase-coupled lipid transmembrane transporter activity"/>
    <property type="evidence" value="ECO:0007669"/>
    <property type="project" value="TreeGrafter"/>
</dbReference>
<keyword evidence="3" id="KW-1003">Cell membrane</keyword>
<dbReference type="GO" id="GO:0140359">
    <property type="term" value="F:ABC-type transporter activity"/>
    <property type="evidence" value="ECO:0007669"/>
    <property type="project" value="InterPro"/>
</dbReference>
<gene>
    <name evidence="12" type="ORF">CCC_00786</name>
</gene>
<evidence type="ECO:0000256" key="7">
    <source>
        <dbReference type="ARBA" id="ARBA00022989"/>
    </source>
</evidence>
<dbReference type="Proteomes" id="UP000031971">
    <property type="component" value="Unassembled WGS sequence"/>
</dbReference>
<evidence type="ECO:0000256" key="9">
    <source>
        <dbReference type="SAM" id="Phobius"/>
    </source>
</evidence>
<reference evidence="12 13" key="1">
    <citation type="submission" date="2015-01" db="EMBL/GenBank/DDBJ databases">
        <title>Genome Sequence of Magnetospirillum magnetotacticum Strain MS-1.</title>
        <authorList>
            <person name="Marinov G.K."/>
            <person name="Smalley M.D."/>
            <person name="DeSalvo G."/>
        </authorList>
    </citation>
    <scope>NUCLEOTIDE SEQUENCE [LARGE SCALE GENOMIC DNA]</scope>
    <source>
        <strain evidence="12 13">MS-1</strain>
    </source>
</reference>
<name>A0A0C2YSM7_PARME</name>
<dbReference type="InterPro" id="IPR003439">
    <property type="entry name" value="ABC_transporter-like_ATP-bd"/>
</dbReference>
<comment type="subcellular location">
    <subcellularLocation>
        <location evidence="1">Cell membrane</location>
        <topology evidence="1">Multi-pass membrane protein</topology>
    </subcellularLocation>
</comment>
<dbReference type="PROSITE" id="PS50893">
    <property type="entry name" value="ABC_TRANSPORTER_2"/>
    <property type="match status" value="1"/>
</dbReference>
<evidence type="ECO:0000256" key="5">
    <source>
        <dbReference type="ARBA" id="ARBA00022741"/>
    </source>
</evidence>
<dbReference type="PROSITE" id="PS50929">
    <property type="entry name" value="ABC_TM1F"/>
    <property type="match status" value="1"/>
</dbReference>
<dbReference type="AlphaFoldDB" id="A0A0C2YSM7"/>
<evidence type="ECO:0000259" key="11">
    <source>
        <dbReference type="PROSITE" id="PS50929"/>
    </source>
</evidence>
<feature type="domain" description="ABC transmembrane type-1" evidence="11">
    <location>
        <begin position="63"/>
        <end position="327"/>
    </location>
</feature>